<dbReference type="PRINTS" id="PR00038">
    <property type="entry name" value="HTHLUXR"/>
</dbReference>
<dbReference type="InterPro" id="IPR016032">
    <property type="entry name" value="Sig_transdc_resp-reg_C-effctor"/>
</dbReference>
<dbReference type="Proteomes" id="UP000294194">
    <property type="component" value="Unassembled WGS sequence"/>
</dbReference>
<dbReference type="InterPro" id="IPR000792">
    <property type="entry name" value="Tscrpt_reg_LuxR_C"/>
</dbReference>
<dbReference type="Gene3D" id="1.10.10.10">
    <property type="entry name" value="Winged helix-like DNA-binding domain superfamily/Winged helix DNA-binding domain"/>
    <property type="match status" value="1"/>
</dbReference>
<organism evidence="5 6">
    <name type="scientific">Glaciihabitans arcticus</name>
    <dbReference type="NCBI Taxonomy" id="2668039"/>
    <lineage>
        <taxon>Bacteria</taxon>
        <taxon>Bacillati</taxon>
        <taxon>Actinomycetota</taxon>
        <taxon>Actinomycetes</taxon>
        <taxon>Micrococcales</taxon>
        <taxon>Microbacteriaceae</taxon>
        <taxon>Glaciihabitans</taxon>
    </lineage>
</organism>
<evidence type="ECO:0000313" key="6">
    <source>
        <dbReference type="Proteomes" id="UP000294194"/>
    </source>
</evidence>
<comment type="caution">
    <text evidence="5">The sequence shown here is derived from an EMBL/GenBank/DDBJ whole genome shotgun (WGS) entry which is preliminary data.</text>
</comment>
<dbReference type="CDD" id="cd06170">
    <property type="entry name" value="LuxR_C_like"/>
    <property type="match status" value="1"/>
</dbReference>
<dbReference type="GO" id="GO:0003677">
    <property type="term" value="F:DNA binding"/>
    <property type="evidence" value="ECO:0007669"/>
    <property type="project" value="UniProtKB-KW"/>
</dbReference>
<sequence length="836" mass="86355">MTAALAAVEAGWGGHVWVGEPGSGKSLLLERTLDDIHQTGGCLVARLLVSDGPRALPLFTQRLHSLAGTSPRDGFPLGSTIVAVVDDFDSLEAETTAEVLALASTRAAGFVLLGTARTGSAVQPAPHPLVVSAVHPLDARETLHLLHDEEGLAVAPHVAALLAEKLAGNVGGILEMAAVLEPEQLTGATALPDPLPATPATTAVYGTALDALTPVERMTLLIAAVSVSRRTETLLAASGLELGELIGSAVADHVRFVAGFFEIADPRVRSLVHARASLAERTNAHERLAAASEPGFAEWHASLAALAGLPGIATPLIALARDALTRGDSAWAYDVAREASSQATGDDRLHAELTAGIAALQSGFVLDAVHWLGRVLRSDEAIAVRALGPYTIAVALAHGHVPDTDIEAWVAREPAALGVIGAAAAAAGLHAERGNVDAATRWLDTARTLAQADGTGADLVGLAGAWCSVFGIGEAPTETSSTPWLHGYLSVCAGLQLVREDDCDAAARVLATASLGLSRTGSDVAATPLLDAHLRVAGALASVGNGDFALAASAIEDAAFLAPVSLVFAGLGAATARRLAVLITGDVTTLAASLARIQPGAGSAAVRREALVDQAFAASFGGHSTEAAAFLSMACEQPARGIQLVLPAPDEVRTWLDADQRPRAEAAARRERGTSARLRASLALDPNAHRDDHWGRVIDEVRSVGNAWQRALTEHELGTAMTRAGDVAAGRPHLLLATEILFRSGAAALTAHARESSAGATTAPPEDWGATLTDREREVAALVVLGTSNRDVAIRLHLSVRTVEVHLARVFGKLDVHSRTELSYLVHGRGSLGSTT</sequence>
<evidence type="ECO:0000256" key="3">
    <source>
        <dbReference type="ARBA" id="ARBA00023163"/>
    </source>
</evidence>
<dbReference type="PROSITE" id="PS00622">
    <property type="entry name" value="HTH_LUXR_1"/>
    <property type="match status" value="1"/>
</dbReference>
<dbReference type="PANTHER" id="PTHR44688:SF16">
    <property type="entry name" value="DNA-BINDING TRANSCRIPTIONAL ACTIVATOR DEVR_DOSR"/>
    <property type="match status" value="1"/>
</dbReference>
<dbReference type="PROSITE" id="PS50043">
    <property type="entry name" value="HTH_LUXR_2"/>
    <property type="match status" value="1"/>
</dbReference>
<keyword evidence="3" id="KW-0804">Transcription</keyword>
<dbReference type="RefSeq" id="WP_130982089.1">
    <property type="nucleotide sequence ID" value="NZ_SISG01000001.1"/>
</dbReference>
<evidence type="ECO:0000259" key="4">
    <source>
        <dbReference type="PROSITE" id="PS50043"/>
    </source>
</evidence>
<dbReference type="Pfam" id="PF00196">
    <property type="entry name" value="GerE"/>
    <property type="match status" value="1"/>
</dbReference>
<dbReference type="PANTHER" id="PTHR44688">
    <property type="entry name" value="DNA-BINDING TRANSCRIPTIONAL ACTIVATOR DEVR_DOSR"/>
    <property type="match status" value="1"/>
</dbReference>
<dbReference type="SUPFAM" id="SSF52540">
    <property type="entry name" value="P-loop containing nucleoside triphosphate hydrolases"/>
    <property type="match status" value="1"/>
</dbReference>
<protein>
    <submittedName>
        <fullName evidence="5">LuxR family transcriptional regulator</fullName>
    </submittedName>
</protein>
<reference evidence="6" key="1">
    <citation type="submission" date="2019-02" db="EMBL/GenBank/DDBJ databases">
        <title>Glaciihabitans arcticus sp. nov., a psychrotolerant bacterium isolated from polar soil.</title>
        <authorList>
            <person name="Dahal R.H."/>
        </authorList>
    </citation>
    <scope>NUCLEOTIDE SEQUENCE [LARGE SCALE GENOMIC DNA]</scope>
    <source>
        <strain evidence="6">RP-3-7</strain>
    </source>
</reference>
<evidence type="ECO:0000256" key="1">
    <source>
        <dbReference type="ARBA" id="ARBA00023015"/>
    </source>
</evidence>
<dbReference type="InterPro" id="IPR027417">
    <property type="entry name" value="P-loop_NTPase"/>
</dbReference>
<keyword evidence="2" id="KW-0238">DNA-binding</keyword>
<dbReference type="AlphaFoldDB" id="A0A4Q9GZZ6"/>
<dbReference type="SMART" id="SM00421">
    <property type="entry name" value="HTH_LUXR"/>
    <property type="match status" value="1"/>
</dbReference>
<name>A0A4Q9GZZ6_9MICO</name>
<evidence type="ECO:0000256" key="2">
    <source>
        <dbReference type="ARBA" id="ARBA00023125"/>
    </source>
</evidence>
<feature type="domain" description="HTH luxR-type" evidence="4">
    <location>
        <begin position="765"/>
        <end position="830"/>
    </location>
</feature>
<dbReference type="EMBL" id="SISG01000001">
    <property type="protein sequence ID" value="TBN57980.1"/>
    <property type="molecule type" value="Genomic_DNA"/>
</dbReference>
<proteinExistence type="predicted"/>
<dbReference type="SUPFAM" id="SSF46894">
    <property type="entry name" value="C-terminal effector domain of the bipartite response regulators"/>
    <property type="match status" value="1"/>
</dbReference>
<accession>A0A4Q9GZZ6</accession>
<evidence type="ECO:0000313" key="5">
    <source>
        <dbReference type="EMBL" id="TBN57980.1"/>
    </source>
</evidence>
<dbReference type="InterPro" id="IPR036388">
    <property type="entry name" value="WH-like_DNA-bd_sf"/>
</dbReference>
<keyword evidence="1" id="KW-0805">Transcription regulation</keyword>
<keyword evidence="6" id="KW-1185">Reference proteome</keyword>
<gene>
    <name evidence="5" type="ORF">EYE40_11560</name>
</gene>
<dbReference type="GO" id="GO:0006355">
    <property type="term" value="P:regulation of DNA-templated transcription"/>
    <property type="evidence" value="ECO:0007669"/>
    <property type="project" value="InterPro"/>
</dbReference>